<proteinExistence type="predicted"/>
<protein>
    <submittedName>
        <fullName evidence="1">Uncharacterized protein</fullName>
    </submittedName>
</protein>
<name>D9QNJ6_BRESC</name>
<dbReference type="BioCyc" id="BSUB633149:G1GM8-2936-MONOMER"/>
<keyword evidence="2" id="KW-1185">Reference proteome</keyword>
<evidence type="ECO:0000313" key="2">
    <source>
        <dbReference type="Proteomes" id="UP000002696"/>
    </source>
</evidence>
<dbReference type="HOGENOM" id="CLU_1014399_0_0_5"/>
<accession>D9QNJ6</accession>
<gene>
    <name evidence="1" type="ordered locus">Bresu_2925</name>
</gene>
<dbReference type="OrthoDB" id="7202294at2"/>
<dbReference type="EMBL" id="CP002102">
    <property type="protein sequence ID" value="ADL02231.1"/>
    <property type="molecule type" value="Genomic_DNA"/>
</dbReference>
<dbReference type="AlphaFoldDB" id="D9QNJ6"/>
<sequence>MDRNGRFDDDDFIPQLIGDNSHLDAAALAELEQLAALDMLRRAATGGLEDVGCQVLQALLVLWQRQRRESSDRSFVVAVMAAHLEDLTGLTEEVVLRGLRELRPFVRVEDEELYFDGDVEVGLEPLLAAGVAERLDRFWRVSHVQIMQRAAKEAGEGIESFFRLAEEPGRAGNADRVSALRLEWRRHVEQRRFTDARNFPDAVADLQGLHAELATLERIHDALAGLVVRADEHAMTFHERHRQTSGTKLQALRTNPLANPKRAPQRVALFSLVQ</sequence>
<evidence type="ECO:0000313" key="1">
    <source>
        <dbReference type="EMBL" id="ADL02231.1"/>
    </source>
</evidence>
<dbReference type="RefSeq" id="WP_013270332.1">
    <property type="nucleotide sequence ID" value="NC_014375.1"/>
</dbReference>
<dbReference type="Proteomes" id="UP000002696">
    <property type="component" value="Chromosome"/>
</dbReference>
<dbReference type="KEGG" id="bsb:Bresu_2925"/>
<organism evidence="1 2">
    <name type="scientific">Brevundimonas subvibrioides (strain ATCC 15264 / DSM 4735 / LMG 14903 / NBRC 16000 / CB 81)</name>
    <name type="common">Caulobacter subvibrioides</name>
    <dbReference type="NCBI Taxonomy" id="633149"/>
    <lineage>
        <taxon>Bacteria</taxon>
        <taxon>Pseudomonadati</taxon>
        <taxon>Pseudomonadota</taxon>
        <taxon>Alphaproteobacteria</taxon>
        <taxon>Caulobacterales</taxon>
        <taxon>Caulobacteraceae</taxon>
        <taxon>Brevundimonas</taxon>
    </lineage>
</organism>
<reference evidence="2" key="1">
    <citation type="journal article" date="2011" name="J. Bacteriol.">
        <title>Genome sequences of eight morphologically diverse alphaproteobacteria.</title>
        <authorList>
            <consortium name="US DOE Joint Genome Institute"/>
            <person name="Brown P.J."/>
            <person name="Kysela D.T."/>
            <person name="Buechlein A."/>
            <person name="Hemmerich C."/>
            <person name="Brun Y.V."/>
        </authorList>
    </citation>
    <scope>NUCLEOTIDE SEQUENCE [LARGE SCALE GENOMIC DNA]</scope>
    <source>
        <strain evidence="2">ATCC 15264 / DSM 4735 / LMG 14903 / NBRC 16000 / CB 81</strain>
    </source>
</reference>
<dbReference type="InParanoid" id="D9QNJ6"/>